<dbReference type="InterPro" id="IPR017981">
    <property type="entry name" value="GPCR_2-like_7TM"/>
</dbReference>
<keyword evidence="6 23" id="KW-0812">Transmembrane</keyword>
<feature type="domain" description="GAIN-B" evidence="26">
    <location>
        <begin position="663"/>
        <end position="844"/>
    </location>
</feature>
<dbReference type="CDD" id="cd00041">
    <property type="entry name" value="CUB"/>
    <property type="match status" value="1"/>
</dbReference>
<feature type="domain" description="G-protein coupled receptors family 2 profile 2" evidence="27">
    <location>
        <begin position="855"/>
        <end position="1115"/>
    </location>
</feature>
<keyword evidence="30" id="KW-1185">Reference proteome</keyword>
<dbReference type="Pfam" id="PF25307">
    <property type="entry name" value="SEA_Gpr126"/>
    <property type="match status" value="1"/>
</dbReference>
<keyword evidence="13 22" id="KW-1015">Disulfide bond</keyword>
<evidence type="ECO:0000259" key="27">
    <source>
        <dbReference type="PROSITE" id="PS50261"/>
    </source>
</evidence>
<comment type="function">
    <text evidence="20">Adhesion G-protein coupled receptor (aGPCR) for steroid hormones, such as progesterone and 17alpha-hydroxyprogesterone (17OHP). Involved in many biological processes, such as myelination, sprouting angiogenesis, placenta, ear and cartilage development. Ligand binding causes a conformation change that triggers signaling via guanine nucleotide-binding proteins (G proteins) and modulates the activity of downstream effectors, such as adenylate cyclase. ADGRG6 is coupled to G(i) G alpha proteins and mediates inhibition of adenylate cyclase. Also able to couple to G(q) G proteins. Involved in myelination of the peripheral nervous system: required for differentiation of promyelinating Schwann cells and for normal myelination of axons. Also acts as a regulator of body length and bone mass. Acts as a regulator of blood-brain barrier formation in the central nervous system vie its association with LRP1 and ITGB1.</text>
</comment>
<keyword evidence="16" id="KW-0807">Transducer</keyword>
<dbReference type="FunFam" id="2.60.220.50:FF:000006">
    <property type="entry name" value="Adhesion G-protein coupled receptor G6"/>
    <property type="match status" value="1"/>
</dbReference>
<feature type="signal peptide" evidence="24">
    <location>
        <begin position="1"/>
        <end position="36"/>
    </location>
</feature>
<dbReference type="Gene3D" id="2.60.120.290">
    <property type="entry name" value="Spermadhesin, CUB domain"/>
    <property type="match status" value="1"/>
</dbReference>
<organism evidence="29 30">
    <name type="scientific">Catharus fuscescens</name>
    <name type="common">Veery</name>
    <name type="synonym">Turdus fuscescens</name>
    <dbReference type="NCBI Taxonomy" id="159581"/>
    <lineage>
        <taxon>Eukaryota</taxon>
        <taxon>Metazoa</taxon>
        <taxon>Chordata</taxon>
        <taxon>Craniata</taxon>
        <taxon>Vertebrata</taxon>
        <taxon>Euteleostomi</taxon>
        <taxon>Archelosauria</taxon>
        <taxon>Archosauria</taxon>
        <taxon>Dinosauria</taxon>
        <taxon>Saurischia</taxon>
        <taxon>Theropoda</taxon>
        <taxon>Coelurosauria</taxon>
        <taxon>Aves</taxon>
        <taxon>Neognathae</taxon>
        <taxon>Neoaves</taxon>
        <taxon>Telluraves</taxon>
        <taxon>Australaves</taxon>
        <taxon>Passeriformes</taxon>
        <taxon>Turdidae</taxon>
        <taxon>Catharus</taxon>
    </lineage>
</organism>
<evidence type="ECO:0000256" key="2">
    <source>
        <dbReference type="ARBA" id="ARBA00007343"/>
    </source>
</evidence>
<dbReference type="InterPro" id="IPR035914">
    <property type="entry name" value="Sperma_CUB_dom_sf"/>
</dbReference>
<dbReference type="InterPro" id="IPR046338">
    <property type="entry name" value="GAIN_dom_sf"/>
</dbReference>
<evidence type="ECO:0000256" key="8">
    <source>
        <dbReference type="ARBA" id="ARBA00022729"/>
    </source>
</evidence>
<dbReference type="PROSITE" id="PS01180">
    <property type="entry name" value="CUB"/>
    <property type="match status" value="1"/>
</dbReference>
<feature type="transmembrane region" description="Helical" evidence="23">
    <location>
        <begin position="857"/>
        <end position="880"/>
    </location>
</feature>
<dbReference type="FunFam" id="2.60.120.290:FF:000019">
    <property type="entry name" value="Adhesion G-protein coupled receptor G6"/>
    <property type="match status" value="1"/>
</dbReference>
<evidence type="ECO:0000256" key="21">
    <source>
        <dbReference type="ARBA" id="ARBA00093532"/>
    </source>
</evidence>
<evidence type="ECO:0000256" key="1">
    <source>
        <dbReference type="ARBA" id="ARBA00004651"/>
    </source>
</evidence>
<evidence type="ECO:0000256" key="22">
    <source>
        <dbReference type="PROSITE-ProRule" id="PRU00059"/>
    </source>
</evidence>
<feature type="transmembrane region" description="Helical" evidence="23">
    <location>
        <begin position="1016"/>
        <end position="1042"/>
    </location>
</feature>
<keyword evidence="12 23" id="KW-0472">Membrane</keyword>
<feature type="chain" id="PRO_5029587057" description="Adhesion G-protein coupled receptor G6" evidence="24">
    <location>
        <begin position="37"/>
        <end position="1188"/>
    </location>
</feature>
<feature type="non-terminal residue" evidence="29">
    <location>
        <position position="1188"/>
    </location>
</feature>
<dbReference type="SMART" id="SM00303">
    <property type="entry name" value="GPS"/>
    <property type="match status" value="1"/>
</dbReference>
<dbReference type="GO" id="GO:0060347">
    <property type="term" value="P:heart trabecula formation"/>
    <property type="evidence" value="ECO:0007669"/>
    <property type="project" value="TreeGrafter"/>
</dbReference>
<keyword evidence="4" id="KW-0597">Phosphoprotein</keyword>
<feature type="transmembrane region" description="Helical" evidence="23">
    <location>
        <begin position="1063"/>
        <end position="1085"/>
    </location>
</feature>
<dbReference type="Gene3D" id="1.20.1070.10">
    <property type="entry name" value="Rhodopsin 7-helix transmembrane proteins"/>
    <property type="match status" value="1"/>
</dbReference>
<evidence type="ECO:0000256" key="10">
    <source>
        <dbReference type="ARBA" id="ARBA00022989"/>
    </source>
</evidence>
<dbReference type="PRINTS" id="PR00249">
    <property type="entry name" value="GPCRSECRETIN"/>
</dbReference>
<dbReference type="FunFam" id="2.60.120.200:FF:000050">
    <property type="entry name" value="Adhesion G protein-coupled receptor G6"/>
    <property type="match status" value="1"/>
</dbReference>
<keyword evidence="5" id="KW-0165">Cleavage on pair of basic residues</keyword>
<dbReference type="Pfam" id="PF26574">
    <property type="entry name" value="GAIN_ADGRG2"/>
    <property type="match status" value="1"/>
</dbReference>
<dbReference type="Gene3D" id="2.60.120.200">
    <property type="match status" value="1"/>
</dbReference>
<evidence type="ECO:0000313" key="29">
    <source>
        <dbReference type="EMBL" id="NXQ41127.1"/>
    </source>
</evidence>
<dbReference type="Pfam" id="PF01825">
    <property type="entry name" value="GPS"/>
    <property type="match status" value="1"/>
</dbReference>
<keyword evidence="9" id="KW-0106">Calcium</keyword>
<gene>
    <name evidence="29" type="primary">Adgrg6</name>
    <name evidence="29" type="ORF">CATFUS_R08417</name>
</gene>
<evidence type="ECO:0000256" key="14">
    <source>
        <dbReference type="ARBA" id="ARBA00023170"/>
    </source>
</evidence>
<dbReference type="SMART" id="SM00159">
    <property type="entry name" value="PTX"/>
    <property type="match status" value="1"/>
</dbReference>
<dbReference type="InterPro" id="IPR000832">
    <property type="entry name" value="GPCR_2_secretin-like"/>
</dbReference>
<comment type="similarity">
    <text evidence="2">Belongs to the G-protein coupled receptor 2 family. Adhesion G-protein coupled receptor (ADGR) subfamily.</text>
</comment>
<evidence type="ECO:0000256" key="4">
    <source>
        <dbReference type="ARBA" id="ARBA00022553"/>
    </source>
</evidence>
<sequence length="1188" mass="132459">MSHVSEMWCYHWKWKLQHYLCLFTTFIICMQQAAHGCYDCRTVLTDPSGVFTSPCFPSDYPNSQACRWIIRAPHGFIIQLTFIDFDIEEAPGCIYDSLTLDNGESPMNLCGITAKGLSYNSTGNEMIVSFKSDFSIQKKGFNASYVRIAVSLRNQKVIIPQVPDIDAVSVAETVSVPELRQFTLCFEATKGSSDDNDDWKVFSYTDALLRELFSFGKTTEGHFLSISGTQCILKNALPRNAEFFTGTFQQLCIVWDSFLYTIGIYAKNTYHVVDCLQFFNKVIPGNGRLVLGSNSNEVSSLNGDIYNFRLWNFTMNAQTLANLSCDVKGNIVDWENEFWSIPTSALKAENNLSCGSYLIPTSSIEPTSCANLGNLCQATVNATTPTPPTVITNMPDTNRKDKPNNGGLFYRISIVVSSSNPNSALKVHDVVAEWLNRTFQNWNYTVYVVNISIHPDSIREGARQKRSIKSFSALALLVYNSTNNINLEEEDIRQKLIRNNQTMGEGYQLHTVDVDPVEKCLAEENPPNYFWPDTRPTVTNFTFCHGSSVQTASRTCYLGLQNYTSYWGQPDLRNCTENAADIANQLLNLTGEGQQLTSDKVNDVVQKLKKIVNDEEIDESLGSTVVTIFSNILASSDSVLAASSSEALKTIDALALKIHFDGPSMSISTRNLALGVSSINSTSFNGGSFSISPQNNASDFQIDFDKDQTSAIASVVLPPSLLKNLSQDEFEVISRAQFTFFNKNGLFQDAENPANLTSFVVACSIGNLTIQDLQDYVKVTIKHTKIQEDPKPTCVFWDMDKNGGSGGWNPAGCQVDAESNENETVCLCNHLTHFGVLMDLQRSVTQIDTQNNKVLTFITYIGCGISAIFSAATLLTYIAFEKLRRDYPSKILMNLSTALLFLNLIFLLDGWIASFDIDGLCIAVAALLHFFLLATFTWMGLEAVHMYIALVKVFNTYIRRYILKFCIIGWGLPALVIAIILASANTNASHVYGKDSYGRDANGQGGDDFCWIKNEVVFYVTCAGYFGIMFLMNVAMFIVVMVQICGRNGKRTNRTLKEEILRNLRSVVSLTFLLGMTWGFAFFAWGSLTLAFLYLFSIFNSLQGLFIFVFHCAMKENVQKQWRRHLCCGRFRLADNSDWSKTATNIIKKSSDNLGKSLSSSSIGSNSTYLTSKSKSTANMYCKRNSHT</sequence>
<feature type="domain" description="CUB" evidence="25">
    <location>
        <begin position="40"/>
        <end position="148"/>
    </location>
</feature>
<comment type="caution">
    <text evidence="29">The sequence shown here is derived from an EMBL/GenBank/DDBJ whole genome shotgun (WGS) entry which is preliminary data.</text>
</comment>
<dbReference type="InterPro" id="IPR057333">
    <property type="entry name" value="SEA_Gpr126"/>
</dbReference>
<dbReference type="InterPro" id="IPR058857">
    <property type="entry name" value="GAIN_ADGRG2/6"/>
</dbReference>
<evidence type="ECO:0000256" key="23">
    <source>
        <dbReference type="SAM" id="Phobius"/>
    </source>
</evidence>
<keyword evidence="11" id="KW-0297">G-protein coupled receptor</keyword>
<evidence type="ECO:0000259" key="25">
    <source>
        <dbReference type="PROSITE" id="PS01180"/>
    </source>
</evidence>
<dbReference type="PROSITE" id="PS50221">
    <property type="entry name" value="GAIN_B"/>
    <property type="match status" value="1"/>
</dbReference>
<feature type="transmembrane region" description="Helical" evidence="23">
    <location>
        <begin position="961"/>
        <end position="984"/>
    </location>
</feature>
<dbReference type="InterPro" id="IPR000859">
    <property type="entry name" value="CUB_dom"/>
</dbReference>
<evidence type="ECO:0000313" key="30">
    <source>
        <dbReference type="Proteomes" id="UP000519684"/>
    </source>
</evidence>
<evidence type="ECO:0000256" key="17">
    <source>
        <dbReference type="ARBA" id="ARBA00069922"/>
    </source>
</evidence>
<name>A0A7L2CV79_CATFU</name>
<reference evidence="29 30" key="1">
    <citation type="submission" date="2019-09" db="EMBL/GenBank/DDBJ databases">
        <title>Bird 10,000 Genomes (B10K) Project - Family phase.</title>
        <authorList>
            <person name="Zhang G."/>
        </authorList>
    </citation>
    <scope>NUCLEOTIDE SEQUENCE [LARGE SCALE GENOMIC DNA]</scope>
    <source>
        <strain evidence="29">B10K-DU-001-17</strain>
        <tissue evidence="29">Muscle</tissue>
    </source>
</reference>
<dbReference type="InterPro" id="IPR000203">
    <property type="entry name" value="GPS"/>
</dbReference>
<feature type="transmembrane region" description="Helical" evidence="23">
    <location>
        <begin position="919"/>
        <end position="941"/>
    </location>
</feature>
<proteinExistence type="inferred from homology"/>
<dbReference type="PANTHER" id="PTHR12011">
    <property type="entry name" value="ADHESION G-PROTEIN COUPLED RECEPTOR"/>
    <property type="match status" value="1"/>
</dbReference>
<dbReference type="InterPro" id="IPR057244">
    <property type="entry name" value="GAIN_B"/>
</dbReference>
<evidence type="ECO:0000256" key="13">
    <source>
        <dbReference type="ARBA" id="ARBA00023157"/>
    </source>
</evidence>
<dbReference type="InterPro" id="IPR017983">
    <property type="entry name" value="GPCR_2_secretin-like_CS"/>
</dbReference>
<keyword evidence="10 23" id="KW-1133">Transmembrane helix</keyword>
<dbReference type="GO" id="GO:0007189">
    <property type="term" value="P:adenylate cyclase-activating G protein-coupled receptor signaling pathway"/>
    <property type="evidence" value="ECO:0007669"/>
    <property type="project" value="TreeGrafter"/>
</dbReference>
<evidence type="ECO:0000256" key="24">
    <source>
        <dbReference type="SAM" id="SignalP"/>
    </source>
</evidence>
<comment type="subunit">
    <text evidence="21">Heterodimer of 2 chains generated by proteolytic processing; the large extracellular N-terminal fragment and the membrane-bound C-terminal fragment predominantly remain associated and non-covalently linked. Interacts with Laminin-2; this interaction stabilizes the receptor in an inactive state. Laminin-2 polymerization could facilitate ADGRG6-NTF removal, thereby exposing the tethered agonist to drive myelination. Interacts with PRNP. Interacts with ITGB1. Interacts with LRP1.</text>
</comment>
<dbReference type="Pfam" id="PF00002">
    <property type="entry name" value="7tm_2"/>
    <property type="match status" value="1"/>
</dbReference>
<dbReference type="PROSITE" id="PS50261">
    <property type="entry name" value="G_PROTEIN_RECEP_F2_4"/>
    <property type="match status" value="1"/>
</dbReference>
<dbReference type="SUPFAM" id="SSF81321">
    <property type="entry name" value="Family A G protein-coupled receptor-like"/>
    <property type="match status" value="1"/>
</dbReference>
<dbReference type="InterPro" id="IPR013320">
    <property type="entry name" value="ConA-like_dom_sf"/>
</dbReference>
<dbReference type="InterPro" id="IPR001759">
    <property type="entry name" value="PTX_dom"/>
</dbReference>
<evidence type="ECO:0000256" key="7">
    <source>
        <dbReference type="ARBA" id="ARBA00022723"/>
    </source>
</evidence>
<dbReference type="SMART" id="SM00042">
    <property type="entry name" value="CUB"/>
    <property type="match status" value="1"/>
</dbReference>
<dbReference type="Pfam" id="PF00431">
    <property type="entry name" value="CUB"/>
    <property type="match status" value="1"/>
</dbReference>
<dbReference type="AlphaFoldDB" id="A0A7L2CV79"/>
<evidence type="ECO:0000256" key="18">
    <source>
        <dbReference type="ARBA" id="ARBA00080676"/>
    </source>
</evidence>
<protein>
    <recommendedName>
        <fullName evidence="17">Adhesion G-protein coupled receptor G6</fullName>
    </recommendedName>
    <alternativeName>
        <fullName evidence="18">Developmentally regulated G-protein-coupled receptor</fullName>
    </alternativeName>
    <alternativeName>
        <fullName evidence="19">G-protein coupled receptor 126</fullName>
    </alternativeName>
</protein>
<keyword evidence="14" id="KW-0675">Receptor</keyword>
<feature type="disulfide bond" evidence="22">
    <location>
        <begin position="93"/>
        <end position="110"/>
    </location>
</feature>
<evidence type="ECO:0000256" key="12">
    <source>
        <dbReference type="ARBA" id="ARBA00023136"/>
    </source>
</evidence>
<evidence type="ECO:0000256" key="6">
    <source>
        <dbReference type="ARBA" id="ARBA00022692"/>
    </source>
</evidence>
<evidence type="ECO:0000256" key="20">
    <source>
        <dbReference type="ARBA" id="ARBA00093343"/>
    </source>
</evidence>
<keyword evidence="8 24" id="KW-0732">Signal</keyword>
<evidence type="ECO:0000256" key="15">
    <source>
        <dbReference type="ARBA" id="ARBA00023180"/>
    </source>
</evidence>
<dbReference type="GO" id="GO:0004930">
    <property type="term" value="F:G protein-coupled receptor activity"/>
    <property type="evidence" value="ECO:0007669"/>
    <property type="project" value="UniProtKB-KW"/>
</dbReference>
<dbReference type="GO" id="GO:0005886">
    <property type="term" value="C:plasma membrane"/>
    <property type="evidence" value="ECO:0007669"/>
    <property type="project" value="UniProtKB-SubCell"/>
</dbReference>
<dbReference type="Proteomes" id="UP000519684">
    <property type="component" value="Unassembled WGS sequence"/>
</dbReference>
<feature type="transmembrane region" description="Helical" evidence="23">
    <location>
        <begin position="1091"/>
        <end position="1114"/>
    </location>
</feature>
<evidence type="ECO:0000259" key="28">
    <source>
        <dbReference type="PROSITE" id="PS51828"/>
    </source>
</evidence>
<dbReference type="PROSITE" id="PS00650">
    <property type="entry name" value="G_PROTEIN_RECEP_F2_2"/>
    <property type="match status" value="1"/>
</dbReference>
<dbReference type="SUPFAM" id="SSF49854">
    <property type="entry name" value="Spermadhesin, CUB domain"/>
    <property type="match status" value="1"/>
</dbReference>
<dbReference type="GO" id="GO:0043236">
    <property type="term" value="F:laminin binding"/>
    <property type="evidence" value="ECO:0007669"/>
    <property type="project" value="TreeGrafter"/>
</dbReference>
<dbReference type="SUPFAM" id="SSF49899">
    <property type="entry name" value="Concanavalin A-like lectins/glucanases"/>
    <property type="match status" value="1"/>
</dbReference>
<dbReference type="Pfam" id="PF00354">
    <property type="entry name" value="Pentaxin"/>
    <property type="match status" value="1"/>
</dbReference>
<dbReference type="Gene3D" id="2.60.220.50">
    <property type="match status" value="1"/>
</dbReference>
<dbReference type="GO" id="GO:0007166">
    <property type="term" value="P:cell surface receptor signaling pathway"/>
    <property type="evidence" value="ECO:0007669"/>
    <property type="project" value="InterPro"/>
</dbReference>
<evidence type="ECO:0000256" key="16">
    <source>
        <dbReference type="ARBA" id="ARBA00023224"/>
    </source>
</evidence>
<accession>A0A7L2CV79</accession>
<dbReference type="PROSITE" id="PS51828">
    <property type="entry name" value="PTX_2"/>
    <property type="match status" value="1"/>
</dbReference>
<evidence type="ECO:0000256" key="19">
    <source>
        <dbReference type="ARBA" id="ARBA00082039"/>
    </source>
</evidence>
<evidence type="ECO:0000259" key="26">
    <source>
        <dbReference type="PROSITE" id="PS50221"/>
    </source>
</evidence>
<keyword evidence="7" id="KW-0479">Metal-binding</keyword>
<keyword evidence="3" id="KW-1003">Cell membrane</keyword>
<evidence type="ECO:0000256" key="9">
    <source>
        <dbReference type="ARBA" id="ARBA00022837"/>
    </source>
</evidence>
<evidence type="ECO:0000256" key="3">
    <source>
        <dbReference type="ARBA" id="ARBA00022475"/>
    </source>
</evidence>
<feature type="transmembrane region" description="Helical" evidence="23">
    <location>
        <begin position="892"/>
        <end position="913"/>
    </location>
</feature>
<feature type="non-terminal residue" evidence="29">
    <location>
        <position position="1"/>
    </location>
</feature>
<keyword evidence="15" id="KW-0325">Glycoprotein</keyword>
<dbReference type="PANTHER" id="PTHR12011:SF290">
    <property type="entry name" value="ADHESION G-PROTEIN COUPLED RECEPTOR G6"/>
    <property type="match status" value="1"/>
</dbReference>
<comment type="caution">
    <text evidence="22">Lacks conserved residue(s) required for the propagation of feature annotation.</text>
</comment>
<evidence type="ECO:0000256" key="5">
    <source>
        <dbReference type="ARBA" id="ARBA00022685"/>
    </source>
</evidence>
<dbReference type="FunFam" id="1.20.1070.10:FF:000052">
    <property type="entry name" value="Adhesion G-protein coupled receptor G6"/>
    <property type="match status" value="1"/>
</dbReference>
<dbReference type="GO" id="GO:0022011">
    <property type="term" value="P:myelination in peripheral nervous system"/>
    <property type="evidence" value="ECO:0007669"/>
    <property type="project" value="TreeGrafter"/>
</dbReference>
<comment type="subcellular location">
    <subcellularLocation>
        <location evidence="1">Cell membrane</location>
        <topology evidence="1">Multi-pass membrane protein</topology>
    </subcellularLocation>
</comment>
<dbReference type="EMBL" id="VWYD01008411">
    <property type="protein sequence ID" value="NXQ41127.1"/>
    <property type="molecule type" value="Genomic_DNA"/>
</dbReference>
<feature type="domain" description="Pentraxin (PTX)" evidence="28">
    <location>
        <begin position="153"/>
        <end position="354"/>
    </location>
</feature>
<evidence type="ECO:0000256" key="11">
    <source>
        <dbReference type="ARBA" id="ARBA00023040"/>
    </source>
</evidence>
<dbReference type="GO" id="GO:0046872">
    <property type="term" value="F:metal ion binding"/>
    <property type="evidence" value="ECO:0007669"/>
    <property type="project" value="UniProtKB-KW"/>
</dbReference>